<dbReference type="Gene3D" id="1.10.357.10">
    <property type="entry name" value="Tetracycline Repressor, domain 2"/>
    <property type="match status" value="1"/>
</dbReference>
<dbReference type="Pfam" id="PF17940">
    <property type="entry name" value="TetR_C_31"/>
    <property type="match status" value="1"/>
</dbReference>
<evidence type="ECO:0000256" key="2">
    <source>
        <dbReference type="PROSITE-ProRule" id="PRU00335"/>
    </source>
</evidence>
<keyword evidence="5" id="KW-1185">Reference proteome</keyword>
<proteinExistence type="predicted"/>
<dbReference type="Pfam" id="PF00440">
    <property type="entry name" value="TetR_N"/>
    <property type="match status" value="1"/>
</dbReference>
<evidence type="ECO:0000259" key="3">
    <source>
        <dbReference type="PROSITE" id="PS50977"/>
    </source>
</evidence>
<evidence type="ECO:0000313" key="5">
    <source>
        <dbReference type="Proteomes" id="UP001596380"/>
    </source>
</evidence>
<feature type="domain" description="HTH tetR-type" evidence="3">
    <location>
        <begin position="7"/>
        <end position="67"/>
    </location>
</feature>
<evidence type="ECO:0000256" key="1">
    <source>
        <dbReference type="ARBA" id="ARBA00023125"/>
    </source>
</evidence>
<gene>
    <name evidence="4" type="ORF">ACFQKB_28250</name>
</gene>
<comment type="caution">
    <text evidence="4">The sequence shown here is derived from an EMBL/GenBank/DDBJ whole genome shotgun (WGS) entry which is preliminary data.</text>
</comment>
<sequence>MTPPANLLRRHALADAAIEILGTCGIHRLSHRAVDESAGVPSGTTSNYFRNRDGLLQATARRIVDLHLEDMARDIGDVPATAAERLDQNGLADLIGQSLYQAATQRRVRFQAIFELLLEATRTPALGHTLSEISTATLRTTIAHHRALGLETSPEQVRTLTALYSGALFTLVTGPPQPITTETTRTLARTIVNGVLGTPGPRE</sequence>
<dbReference type="InterPro" id="IPR041583">
    <property type="entry name" value="TetR_C_31"/>
</dbReference>
<keyword evidence="1 2" id="KW-0238">DNA-binding</keyword>
<dbReference type="PROSITE" id="PS50977">
    <property type="entry name" value="HTH_TETR_2"/>
    <property type="match status" value="1"/>
</dbReference>
<feature type="DNA-binding region" description="H-T-H motif" evidence="2">
    <location>
        <begin position="30"/>
        <end position="49"/>
    </location>
</feature>
<protein>
    <submittedName>
        <fullName evidence="4">TetR/AcrR family transcriptional regulator</fullName>
    </submittedName>
</protein>
<dbReference type="RefSeq" id="WP_160826702.1">
    <property type="nucleotide sequence ID" value="NZ_JBHSXE010000001.1"/>
</dbReference>
<evidence type="ECO:0000313" key="4">
    <source>
        <dbReference type="EMBL" id="MFC6883679.1"/>
    </source>
</evidence>
<dbReference type="InterPro" id="IPR009057">
    <property type="entry name" value="Homeodomain-like_sf"/>
</dbReference>
<dbReference type="Proteomes" id="UP001596380">
    <property type="component" value="Unassembled WGS sequence"/>
</dbReference>
<dbReference type="SUPFAM" id="SSF46689">
    <property type="entry name" value="Homeodomain-like"/>
    <property type="match status" value="1"/>
</dbReference>
<dbReference type="EMBL" id="JBHSXS010000021">
    <property type="protein sequence ID" value="MFC6883679.1"/>
    <property type="molecule type" value="Genomic_DNA"/>
</dbReference>
<organism evidence="4 5">
    <name type="scientific">Actinomadura yumaensis</name>
    <dbReference type="NCBI Taxonomy" id="111807"/>
    <lineage>
        <taxon>Bacteria</taxon>
        <taxon>Bacillati</taxon>
        <taxon>Actinomycetota</taxon>
        <taxon>Actinomycetes</taxon>
        <taxon>Streptosporangiales</taxon>
        <taxon>Thermomonosporaceae</taxon>
        <taxon>Actinomadura</taxon>
    </lineage>
</organism>
<reference evidence="5" key="1">
    <citation type="journal article" date="2019" name="Int. J. Syst. Evol. Microbiol.">
        <title>The Global Catalogue of Microorganisms (GCM) 10K type strain sequencing project: providing services to taxonomists for standard genome sequencing and annotation.</title>
        <authorList>
            <consortium name="The Broad Institute Genomics Platform"/>
            <consortium name="The Broad Institute Genome Sequencing Center for Infectious Disease"/>
            <person name="Wu L."/>
            <person name="Ma J."/>
        </authorList>
    </citation>
    <scope>NUCLEOTIDE SEQUENCE [LARGE SCALE GENOMIC DNA]</scope>
    <source>
        <strain evidence="5">JCM 3369</strain>
    </source>
</reference>
<name>A0ABW2CPW7_9ACTN</name>
<dbReference type="InterPro" id="IPR001647">
    <property type="entry name" value="HTH_TetR"/>
</dbReference>
<accession>A0ABW2CPW7</accession>